<evidence type="ECO:0000256" key="2">
    <source>
        <dbReference type="ARBA" id="ARBA00022801"/>
    </source>
</evidence>
<reference evidence="6 7" key="1">
    <citation type="submission" date="2024-05" db="EMBL/GenBank/DDBJ databases">
        <title>The nuclear and mitochondrial genome assemblies of Tetragonisca angustula (Apidae: Meliponini), a tiny yet remarkable pollinator in the Neotropics.</title>
        <authorList>
            <person name="Ferrari R."/>
            <person name="Ricardo P.C."/>
            <person name="Dias F.C."/>
            <person name="Araujo N.S."/>
            <person name="Soares D.O."/>
            <person name="Zhou Q.-S."/>
            <person name="Zhu C.-D."/>
            <person name="Coutinho L."/>
            <person name="Airas M.C."/>
            <person name="Batista T.M."/>
        </authorList>
    </citation>
    <scope>NUCLEOTIDE SEQUENCE [LARGE SCALE GENOMIC DNA]</scope>
    <source>
        <strain evidence="6">ASF017062</strain>
        <tissue evidence="6">Abdomen</tissue>
    </source>
</reference>
<accession>A0AAW1A4S4</accession>
<feature type="domain" description="Helicase ATP-binding" evidence="5">
    <location>
        <begin position="118"/>
        <end position="308"/>
    </location>
</feature>
<dbReference type="PROSITE" id="PS51192">
    <property type="entry name" value="HELICASE_ATP_BIND_1"/>
    <property type="match status" value="1"/>
</dbReference>
<dbReference type="GO" id="GO:0016787">
    <property type="term" value="F:hydrolase activity"/>
    <property type="evidence" value="ECO:0007669"/>
    <property type="project" value="UniProtKB-KW"/>
</dbReference>
<dbReference type="InterPro" id="IPR027417">
    <property type="entry name" value="P-loop_NTPase"/>
</dbReference>
<keyword evidence="1" id="KW-0547">Nucleotide-binding</keyword>
<dbReference type="Gene3D" id="3.40.50.300">
    <property type="entry name" value="P-loop containing nucleotide triphosphate hydrolases"/>
    <property type="match status" value="2"/>
</dbReference>
<keyword evidence="7" id="KW-1185">Reference proteome</keyword>
<comment type="caution">
    <text evidence="6">The sequence shown here is derived from an EMBL/GenBank/DDBJ whole genome shotgun (WGS) entry which is preliminary data.</text>
</comment>
<dbReference type="PANTHER" id="PTHR47960">
    <property type="entry name" value="DEAD-BOX ATP-DEPENDENT RNA HELICASE 50"/>
    <property type="match status" value="1"/>
</dbReference>
<dbReference type="SUPFAM" id="SSF52540">
    <property type="entry name" value="P-loop containing nucleoside triphosphate hydrolases"/>
    <property type="match status" value="2"/>
</dbReference>
<gene>
    <name evidence="6" type="ORF">QLX08_003732</name>
</gene>
<dbReference type="InterPro" id="IPR014001">
    <property type="entry name" value="Helicase_ATP-bd"/>
</dbReference>
<evidence type="ECO:0000313" key="6">
    <source>
        <dbReference type="EMBL" id="KAK9305030.1"/>
    </source>
</evidence>
<evidence type="ECO:0000256" key="3">
    <source>
        <dbReference type="ARBA" id="ARBA00022806"/>
    </source>
</evidence>
<protein>
    <recommendedName>
        <fullName evidence="5">Helicase ATP-binding domain-containing protein</fullName>
    </recommendedName>
</protein>
<dbReference type="InterPro" id="IPR011545">
    <property type="entry name" value="DEAD/DEAH_box_helicase_dom"/>
</dbReference>
<dbReference type="EMBL" id="JAWNGG020000056">
    <property type="protein sequence ID" value="KAK9305030.1"/>
    <property type="molecule type" value="Genomic_DNA"/>
</dbReference>
<evidence type="ECO:0000259" key="5">
    <source>
        <dbReference type="PROSITE" id="PS51192"/>
    </source>
</evidence>
<dbReference type="GO" id="GO:0005524">
    <property type="term" value="F:ATP binding"/>
    <property type="evidence" value="ECO:0007669"/>
    <property type="project" value="UniProtKB-KW"/>
</dbReference>
<dbReference type="GO" id="GO:0003676">
    <property type="term" value="F:nucleic acid binding"/>
    <property type="evidence" value="ECO:0007669"/>
    <property type="project" value="InterPro"/>
</dbReference>
<keyword evidence="4" id="KW-0067">ATP-binding</keyword>
<sequence length="451" mass="51374">MLLQFGYIGCKTKINVSFLNITRHYARAGVKTRRKGKNVATNNTMENQKSQIPIIKCKKKMYDFYKSNIRTKEKPTLASHGWKNKMTRDDYFFIYPYGNNEKKTNEEVDFQTFNDLGLSSSLCDSLENLAAETGCGKTLAYLLPLITKILIWKQNNVQRTLNTPLGLIVTPSRELTVQIALELISISKHLDIKTKLITGGKTKKMILDPPVDHVDILVCSFGVVSKLTTFGVYNLSLVRYVVLDEADALFHHTFQEKLQVFMKRLPIAYQYNTTDEFPKVAQLILVSATIPSRMDIVLNGIVNTNSLEHVTTERLHKILVPQKFMSNQNGTSYWLSLFLHECGIEATNLNGDMSLEVRRGKYGEFLNDTASYIHRCGRTGRVGSRGDSRVTNFVCKLAEVVVVQKIEMAARKMKPIPIFNLSADEKEEEILEDDYTEQTIEDLNEMENIPF</sequence>
<dbReference type="Pfam" id="PF00270">
    <property type="entry name" value="DEAD"/>
    <property type="match status" value="1"/>
</dbReference>
<organism evidence="6 7">
    <name type="scientific">Tetragonisca angustula</name>
    <dbReference type="NCBI Taxonomy" id="166442"/>
    <lineage>
        <taxon>Eukaryota</taxon>
        <taxon>Metazoa</taxon>
        <taxon>Ecdysozoa</taxon>
        <taxon>Arthropoda</taxon>
        <taxon>Hexapoda</taxon>
        <taxon>Insecta</taxon>
        <taxon>Pterygota</taxon>
        <taxon>Neoptera</taxon>
        <taxon>Endopterygota</taxon>
        <taxon>Hymenoptera</taxon>
        <taxon>Apocrita</taxon>
        <taxon>Aculeata</taxon>
        <taxon>Apoidea</taxon>
        <taxon>Anthophila</taxon>
        <taxon>Apidae</taxon>
        <taxon>Tetragonisca</taxon>
    </lineage>
</organism>
<dbReference type="GO" id="GO:0004386">
    <property type="term" value="F:helicase activity"/>
    <property type="evidence" value="ECO:0007669"/>
    <property type="project" value="UniProtKB-KW"/>
</dbReference>
<dbReference type="AlphaFoldDB" id="A0AAW1A4S4"/>
<keyword evidence="3" id="KW-0347">Helicase</keyword>
<dbReference type="SMART" id="SM00487">
    <property type="entry name" value="DEXDc"/>
    <property type="match status" value="1"/>
</dbReference>
<dbReference type="Proteomes" id="UP001432146">
    <property type="component" value="Unassembled WGS sequence"/>
</dbReference>
<keyword evidence="2" id="KW-0378">Hydrolase</keyword>
<evidence type="ECO:0000256" key="1">
    <source>
        <dbReference type="ARBA" id="ARBA00022741"/>
    </source>
</evidence>
<proteinExistence type="predicted"/>
<evidence type="ECO:0000256" key="4">
    <source>
        <dbReference type="ARBA" id="ARBA00022840"/>
    </source>
</evidence>
<evidence type="ECO:0000313" key="7">
    <source>
        <dbReference type="Proteomes" id="UP001432146"/>
    </source>
</evidence>
<name>A0AAW1A4S4_9HYME</name>